<keyword evidence="7 9" id="KW-0406">Ion transport</keyword>
<evidence type="ECO:0000256" key="8">
    <source>
        <dbReference type="ARBA" id="ARBA00023136"/>
    </source>
</evidence>
<evidence type="ECO:0000256" key="2">
    <source>
        <dbReference type="ARBA" id="ARBA00022475"/>
    </source>
</evidence>
<organism evidence="10 11">
    <name type="scientific">Pontibacter rugosus</name>
    <dbReference type="NCBI Taxonomy" id="1745966"/>
    <lineage>
        <taxon>Bacteria</taxon>
        <taxon>Pseudomonadati</taxon>
        <taxon>Bacteroidota</taxon>
        <taxon>Cytophagia</taxon>
        <taxon>Cytophagales</taxon>
        <taxon>Hymenobacteraceae</taxon>
        <taxon>Pontibacter</taxon>
    </lineage>
</organism>
<protein>
    <recommendedName>
        <fullName evidence="9">Potassium-transporting ATPase potassium-binding subunit</fullName>
    </recommendedName>
    <alternativeName>
        <fullName evidence="9">ATP phosphohydrolase [potassium-transporting] A chain</fullName>
    </alternativeName>
    <alternativeName>
        <fullName evidence="9">Potassium-binding and translocating subunit A</fullName>
    </alternativeName>
    <alternativeName>
        <fullName evidence="9">Potassium-translocating ATPase A chain</fullName>
    </alternativeName>
</protein>
<dbReference type="HAMAP" id="MF_00275">
    <property type="entry name" value="KdpA"/>
    <property type="match status" value="1"/>
</dbReference>
<sequence length="565" mass="61675">MLTDILGVIAMFLLTVAIGLPLGKYIAKVYKGERTWLDFMAPLERFFFRVSGIDASREMTWKQSMVALLSINLVWFFWAMFLLMTQSHHPFWNPDNNPSMSPDLAFNTAISFLVNCNLQHYSGETGLSYLSQLGVMCFLQFVTAGTGMAACAVVFNAMRSRSTEYLGNFFDYFLKSCTRILLPLSVVVAVIVAIQGTPMTFEGKDTITTLQGVEQQISRGPAAAMVAIKQVGTNGGGFFGVNSAHPLENPTYLSNMVENMVIILMPIGLAFALGFYLERKRLGWMVFGAMTVGFLLLLTTTVYFEMNGNPAISNMGIDQGLGSLEGKEMRLGAAASGMWATSTTVTSNGSVNAMHDSLTPLSGMNTMLGMMINSFYGGVGVGFLNFFVFIIIAVFISGLMVGRTPEFLGKKVEAREVKIAIIIALLHPFLILSGTALAAYVYVQNPEIDWLNNPGFHGFSEMLYEYTSSAANNGSGFEGLGDNTPFWNITTGFVLILSRYLPIIGPVAIAGIMASKRYIPESAGTLKTDTGTFGLMVFFVIWIVAALAFFPSLVLGPIAEYFTIY</sequence>
<evidence type="ECO:0000256" key="6">
    <source>
        <dbReference type="ARBA" id="ARBA00022989"/>
    </source>
</evidence>
<feature type="transmembrane region" description="Helical" evidence="9">
    <location>
        <begin position="375"/>
        <end position="399"/>
    </location>
</feature>
<dbReference type="InterPro" id="IPR004623">
    <property type="entry name" value="KdpA"/>
</dbReference>
<dbReference type="PIRSF" id="PIRSF001294">
    <property type="entry name" value="K_ATPaseA"/>
    <property type="match status" value="1"/>
</dbReference>
<feature type="transmembrane region" description="Helical" evidence="9">
    <location>
        <begin position="284"/>
        <end position="304"/>
    </location>
</feature>
<evidence type="ECO:0000313" key="10">
    <source>
        <dbReference type="EMBL" id="MFD1185192.1"/>
    </source>
</evidence>
<evidence type="ECO:0000256" key="5">
    <source>
        <dbReference type="ARBA" id="ARBA00022958"/>
    </source>
</evidence>
<feature type="transmembrane region" description="Helical" evidence="9">
    <location>
        <begin position="176"/>
        <end position="194"/>
    </location>
</feature>
<keyword evidence="11" id="KW-1185">Reference proteome</keyword>
<keyword evidence="6 9" id="KW-1133">Transmembrane helix</keyword>
<comment type="subunit">
    <text evidence="9">The system is composed of three essential subunits: KdpA, KdpB and KdpC.</text>
</comment>
<evidence type="ECO:0000256" key="3">
    <source>
        <dbReference type="ARBA" id="ARBA00022538"/>
    </source>
</evidence>
<comment type="similarity">
    <text evidence="9">Belongs to the KdpA family.</text>
</comment>
<keyword evidence="1 9" id="KW-0813">Transport</keyword>
<evidence type="ECO:0000313" key="11">
    <source>
        <dbReference type="Proteomes" id="UP001597094"/>
    </source>
</evidence>
<name>A0ABW3SL63_9BACT</name>
<feature type="transmembrane region" description="Helical" evidence="9">
    <location>
        <begin position="260"/>
        <end position="277"/>
    </location>
</feature>
<dbReference type="PANTHER" id="PTHR30607">
    <property type="entry name" value="POTASSIUM-TRANSPORTING ATPASE A CHAIN"/>
    <property type="match status" value="1"/>
</dbReference>
<keyword evidence="5 9" id="KW-0630">Potassium</keyword>
<comment type="caution">
    <text evidence="10">The sequence shown here is derived from an EMBL/GenBank/DDBJ whole genome shotgun (WGS) entry which is preliminary data.</text>
</comment>
<comment type="function">
    <text evidence="9">Part of the high-affinity ATP-driven potassium transport (or Kdp) system, which catalyzes the hydrolysis of ATP coupled with the electrogenic transport of potassium into the cytoplasm. This subunit binds the extracellular potassium ions and delivers the ions to the membrane domain of KdpB through an intramembrane tunnel.</text>
</comment>
<accession>A0ABW3SL63</accession>
<keyword evidence="8 9" id="KW-0472">Membrane</keyword>
<feature type="transmembrane region" description="Helical" evidence="9">
    <location>
        <begin position="486"/>
        <end position="512"/>
    </location>
</feature>
<dbReference type="RefSeq" id="WP_377522847.1">
    <property type="nucleotide sequence ID" value="NZ_JBHTLD010000015.1"/>
</dbReference>
<proteinExistence type="inferred from homology"/>
<feature type="transmembrane region" description="Helical" evidence="9">
    <location>
        <begin position="66"/>
        <end position="84"/>
    </location>
</feature>
<evidence type="ECO:0000256" key="9">
    <source>
        <dbReference type="HAMAP-Rule" id="MF_00275"/>
    </source>
</evidence>
<dbReference type="NCBIfam" id="TIGR00680">
    <property type="entry name" value="kdpA"/>
    <property type="match status" value="1"/>
</dbReference>
<feature type="transmembrane region" description="Helical" evidence="9">
    <location>
        <begin position="533"/>
        <end position="559"/>
    </location>
</feature>
<reference evidence="11" key="1">
    <citation type="journal article" date="2019" name="Int. J. Syst. Evol. Microbiol.">
        <title>The Global Catalogue of Microorganisms (GCM) 10K type strain sequencing project: providing services to taxonomists for standard genome sequencing and annotation.</title>
        <authorList>
            <consortium name="The Broad Institute Genomics Platform"/>
            <consortium name="The Broad Institute Genome Sequencing Center for Infectious Disease"/>
            <person name="Wu L."/>
            <person name="Ma J."/>
        </authorList>
    </citation>
    <scope>NUCLEOTIDE SEQUENCE [LARGE SCALE GENOMIC DNA]</scope>
    <source>
        <strain evidence="11">JCM 31319</strain>
    </source>
</reference>
<evidence type="ECO:0000256" key="4">
    <source>
        <dbReference type="ARBA" id="ARBA00022692"/>
    </source>
</evidence>
<gene>
    <name evidence="9 10" type="primary">kdpA</name>
    <name evidence="10" type="ORF">ACFQ2O_03160</name>
</gene>
<keyword evidence="3 9" id="KW-0633">Potassium transport</keyword>
<dbReference type="Pfam" id="PF03814">
    <property type="entry name" value="KdpA"/>
    <property type="match status" value="1"/>
</dbReference>
<evidence type="ECO:0000256" key="7">
    <source>
        <dbReference type="ARBA" id="ARBA00023065"/>
    </source>
</evidence>
<comment type="subcellular location">
    <subcellularLocation>
        <location evidence="9">Cell membrane</location>
        <topology evidence="9">Multi-pass membrane protein</topology>
    </subcellularLocation>
</comment>
<keyword evidence="4 9" id="KW-0812">Transmembrane</keyword>
<dbReference type="PANTHER" id="PTHR30607:SF2">
    <property type="entry name" value="POTASSIUM-TRANSPORTING ATPASE POTASSIUM-BINDING SUBUNIT"/>
    <property type="match status" value="1"/>
</dbReference>
<evidence type="ECO:0000256" key="1">
    <source>
        <dbReference type="ARBA" id="ARBA00022448"/>
    </source>
</evidence>
<feature type="transmembrane region" description="Helical" evidence="9">
    <location>
        <begin position="419"/>
        <end position="443"/>
    </location>
</feature>
<dbReference type="Proteomes" id="UP001597094">
    <property type="component" value="Unassembled WGS sequence"/>
</dbReference>
<feature type="transmembrane region" description="Helical" evidence="9">
    <location>
        <begin position="133"/>
        <end position="155"/>
    </location>
</feature>
<feature type="transmembrane region" description="Helical" evidence="9">
    <location>
        <begin position="6"/>
        <end position="27"/>
    </location>
</feature>
<keyword evidence="2 9" id="KW-1003">Cell membrane</keyword>
<dbReference type="EMBL" id="JBHTLD010000015">
    <property type="protein sequence ID" value="MFD1185192.1"/>
    <property type="molecule type" value="Genomic_DNA"/>
</dbReference>